<dbReference type="AlphaFoldDB" id="A0A368KUG5"/>
<dbReference type="InterPro" id="IPR013785">
    <property type="entry name" value="Aldolase_TIM"/>
</dbReference>
<dbReference type="Proteomes" id="UP000253562">
    <property type="component" value="Unassembled WGS sequence"/>
</dbReference>
<organism evidence="4 5">
    <name type="scientific">Bremerella cremea</name>
    <dbReference type="NCBI Taxonomy" id="1031537"/>
    <lineage>
        <taxon>Bacteria</taxon>
        <taxon>Pseudomonadati</taxon>
        <taxon>Planctomycetota</taxon>
        <taxon>Planctomycetia</taxon>
        <taxon>Pirellulales</taxon>
        <taxon>Pirellulaceae</taxon>
        <taxon>Bremerella</taxon>
    </lineage>
</organism>
<accession>A0A368KUG5</accession>
<dbReference type="PANTHER" id="PTHR43656:SF2">
    <property type="entry name" value="BINDING OXIDOREDUCTASE, PUTATIVE (AFU_ORTHOLOGUE AFUA_2G08260)-RELATED"/>
    <property type="match status" value="1"/>
</dbReference>
<proteinExistence type="predicted"/>
<evidence type="ECO:0000313" key="4">
    <source>
        <dbReference type="EMBL" id="RCS51859.1"/>
    </source>
</evidence>
<dbReference type="PANTHER" id="PTHR43656">
    <property type="entry name" value="BINDING OXIDOREDUCTASE, PUTATIVE (AFU_ORTHOLOGUE AFUA_2G08260)-RELATED"/>
    <property type="match status" value="1"/>
</dbReference>
<keyword evidence="1" id="KW-0285">Flavoprotein</keyword>
<dbReference type="Pfam" id="PF00724">
    <property type="entry name" value="Oxidored_FMN"/>
    <property type="match status" value="1"/>
</dbReference>
<sequence length="484" mass="53545">MSSRYIKVAQLKTVATFQQRLAELGLELPCDDTILTREQGSPMAAPLTAGGFTMGNRWCIHPMEGWDANPDGSPSEYTIRRWENFGRSGAKWIWGGEAAAVQEDGRANPNQTLGTESNRFGLEKLFDALVSTHRKEIGDPSDLLVGLQLTHSGRYCRPNQKHLAEPRIAYHHPVLDGRVGIAPDDDSAIWTDDQLDELIDNFVRAAKLAQQLGFHFVDVKCCHGYLLHEFLSARQRPGRFGGDFDGRTRLLLTIIRRIKQECPGLLIGVRLSIFDLIPFHAGPEAGEPIDYASLLPYQFGFGVDADDPERMDLSEPIQLLKLLEAEGVFAVNLSAGSPYYNPHIQRPAIFPPTDGYPPPEDPLLGVVRQIEAVRDCKQAVPSLAMVGTGYTYLQEYVPHVAQAVVRAGWVDSVGLGRMVLSLPELPQVTLEEGTMPRKKICRTFSDCTSGPRKGLISGCYPLDPFYKVLPEAQQLKEAKAASAR</sequence>
<evidence type="ECO:0000256" key="2">
    <source>
        <dbReference type="ARBA" id="ARBA00023002"/>
    </source>
</evidence>
<dbReference type="EMBL" id="QPEX01000017">
    <property type="protein sequence ID" value="RCS51859.1"/>
    <property type="molecule type" value="Genomic_DNA"/>
</dbReference>
<dbReference type="RefSeq" id="WP_114368566.1">
    <property type="nucleotide sequence ID" value="NZ_QPEX01000017.1"/>
</dbReference>
<dbReference type="Gene3D" id="3.20.20.70">
    <property type="entry name" value="Aldolase class I"/>
    <property type="match status" value="1"/>
</dbReference>
<protein>
    <submittedName>
        <fullName evidence="4">NADH:flavin oxidoreductase</fullName>
    </submittedName>
</protein>
<dbReference type="OrthoDB" id="9772736at2"/>
<dbReference type="GO" id="GO:0016491">
    <property type="term" value="F:oxidoreductase activity"/>
    <property type="evidence" value="ECO:0007669"/>
    <property type="project" value="UniProtKB-KW"/>
</dbReference>
<evidence type="ECO:0000259" key="3">
    <source>
        <dbReference type="Pfam" id="PF00724"/>
    </source>
</evidence>
<dbReference type="InterPro" id="IPR001155">
    <property type="entry name" value="OxRdtase_FMN_N"/>
</dbReference>
<evidence type="ECO:0000313" key="5">
    <source>
        <dbReference type="Proteomes" id="UP000253562"/>
    </source>
</evidence>
<gene>
    <name evidence="4" type="ORF">DTL42_09880</name>
</gene>
<comment type="caution">
    <text evidence="4">The sequence shown here is derived from an EMBL/GenBank/DDBJ whole genome shotgun (WGS) entry which is preliminary data.</text>
</comment>
<evidence type="ECO:0000256" key="1">
    <source>
        <dbReference type="ARBA" id="ARBA00022630"/>
    </source>
</evidence>
<dbReference type="GO" id="GO:0010181">
    <property type="term" value="F:FMN binding"/>
    <property type="evidence" value="ECO:0007669"/>
    <property type="project" value="InterPro"/>
</dbReference>
<name>A0A368KUG5_9BACT</name>
<feature type="domain" description="NADH:flavin oxidoreductase/NADH oxidase N-terminal" evidence="3">
    <location>
        <begin position="45"/>
        <end position="277"/>
    </location>
</feature>
<keyword evidence="2" id="KW-0560">Oxidoreductase</keyword>
<dbReference type="SUPFAM" id="SSF51395">
    <property type="entry name" value="FMN-linked oxidoreductases"/>
    <property type="match status" value="1"/>
</dbReference>
<dbReference type="InterPro" id="IPR051799">
    <property type="entry name" value="NADH_flavin_oxidoreductase"/>
</dbReference>
<reference evidence="4 5" key="1">
    <citation type="submission" date="2018-07" db="EMBL/GenBank/DDBJ databases">
        <title>Comparative genomes isolates from brazilian mangrove.</title>
        <authorList>
            <person name="De Araujo J.E."/>
            <person name="Taketani R.G."/>
            <person name="Silva M.C.P."/>
            <person name="Lourenco M.V."/>
            <person name="Oliveira V.M."/>
            <person name="Andreote F.D."/>
        </authorList>
    </citation>
    <scope>NUCLEOTIDE SEQUENCE [LARGE SCALE GENOMIC DNA]</scope>
    <source>
        <strain evidence="4 5">HEX PRIS-MGV</strain>
    </source>
</reference>